<keyword evidence="3" id="KW-1185">Reference proteome</keyword>
<evidence type="ECO:0000256" key="1">
    <source>
        <dbReference type="SAM" id="MobiDB-lite"/>
    </source>
</evidence>
<feature type="region of interest" description="Disordered" evidence="1">
    <location>
        <begin position="121"/>
        <end position="179"/>
    </location>
</feature>
<name>A0A067BYC0_SAPPC</name>
<feature type="region of interest" description="Disordered" evidence="1">
    <location>
        <begin position="1"/>
        <end position="37"/>
    </location>
</feature>
<dbReference type="GeneID" id="24134311"/>
<evidence type="ECO:0000313" key="2">
    <source>
        <dbReference type="EMBL" id="KDO21845.1"/>
    </source>
</evidence>
<feature type="region of interest" description="Disordered" evidence="1">
    <location>
        <begin position="292"/>
        <end position="323"/>
    </location>
</feature>
<sequence>MKKAAAKDKPAKNGSTKSHRDSLTHAVHADEADAPPPTALRVADTSEDVVLSVMDIVVAETMAAIPHHERVAFTVDAVVTLAYTTVHMGCDVTYDDELSWIGSPEPEVCAGPIDRYAVLSLPRKDTSTRPPKHFATASDGSRSLSRTHSERSNSRTGKRPLALGGTAAPIEAAPTAAPKEIPRVTRIHYPSEIMTEDRRRWRQECMDRLTATAQTKARWGRVALIRRVINTIQTDPDSITELDTSAVPPPTALETTAVATVLERNQPDDTATLYIPTSRESTVLDDASVKGDDVSVKTGRHGKSRMQRSGSLEPPHIKKPPKTANWFYDKTTTENELKESEHAYEPLMSEFQRDKFPQSIELNAGVTLIHGVSVYTGPQRQESPQSMSRKGFRKHLSLPQSGPNKVKLTSLSSASPTFSEIQDTDASPNVSPRSEFSIHTTPRRSTLSDGSNRPNLNSPDAVKARPTKTPLHQHSPAIRVGVLDIPKKRPATALGALLSLTPSTGFTKRSTKSKYIREFPKPKPEVVTVLKDEPQRMAWLG</sequence>
<dbReference type="KEGG" id="spar:SPRG_12346"/>
<feature type="region of interest" description="Disordered" evidence="1">
    <location>
        <begin position="377"/>
        <end position="475"/>
    </location>
</feature>
<protein>
    <submittedName>
        <fullName evidence="2">Uncharacterized protein</fullName>
    </submittedName>
</protein>
<gene>
    <name evidence="2" type="ORF">SPRG_12346</name>
</gene>
<dbReference type="AlphaFoldDB" id="A0A067BYC0"/>
<feature type="compositionally biased region" description="Low complexity" evidence="1">
    <location>
        <begin position="166"/>
        <end position="179"/>
    </location>
</feature>
<reference evidence="2 3" key="1">
    <citation type="journal article" date="2013" name="PLoS Genet.">
        <title>Distinctive expansion of potential virulence genes in the genome of the oomycete fish pathogen Saprolegnia parasitica.</title>
        <authorList>
            <person name="Jiang R.H."/>
            <person name="de Bruijn I."/>
            <person name="Haas B.J."/>
            <person name="Belmonte R."/>
            <person name="Lobach L."/>
            <person name="Christie J."/>
            <person name="van den Ackerveken G."/>
            <person name="Bottin A."/>
            <person name="Bulone V."/>
            <person name="Diaz-Moreno S.M."/>
            <person name="Dumas B."/>
            <person name="Fan L."/>
            <person name="Gaulin E."/>
            <person name="Govers F."/>
            <person name="Grenville-Briggs L.J."/>
            <person name="Horner N.R."/>
            <person name="Levin J.Z."/>
            <person name="Mammella M."/>
            <person name="Meijer H.J."/>
            <person name="Morris P."/>
            <person name="Nusbaum C."/>
            <person name="Oome S."/>
            <person name="Phillips A.J."/>
            <person name="van Rooyen D."/>
            <person name="Rzeszutek E."/>
            <person name="Saraiva M."/>
            <person name="Secombes C.J."/>
            <person name="Seidl M.F."/>
            <person name="Snel B."/>
            <person name="Stassen J.H."/>
            <person name="Sykes S."/>
            <person name="Tripathy S."/>
            <person name="van den Berg H."/>
            <person name="Vega-Arreguin J.C."/>
            <person name="Wawra S."/>
            <person name="Young S.K."/>
            <person name="Zeng Q."/>
            <person name="Dieguez-Uribeondo J."/>
            <person name="Russ C."/>
            <person name="Tyler B.M."/>
            <person name="van West P."/>
        </authorList>
    </citation>
    <scope>NUCLEOTIDE SEQUENCE [LARGE SCALE GENOMIC DNA]</scope>
    <source>
        <strain evidence="2 3">CBS 223.65</strain>
    </source>
</reference>
<dbReference type="Proteomes" id="UP000030745">
    <property type="component" value="Unassembled WGS sequence"/>
</dbReference>
<dbReference type="RefSeq" id="XP_012207403.1">
    <property type="nucleotide sequence ID" value="XM_012352013.1"/>
</dbReference>
<dbReference type="VEuPathDB" id="FungiDB:SPRG_12346"/>
<feature type="compositionally biased region" description="Basic and acidic residues" evidence="1">
    <location>
        <begin position="1"/>
        <end position="11"/>
    </location>
</feature>
<feature type="compositionally biased region" description="Polar residues" evidence="1">
    <location>
        <begin position="377"/>
        <end position="388"/>
    </location>
</feature>
<dbReference type="OrthoDB" id="70236at2759"/>
<dbReference type="EMBL" id="KK583279">
    <property type="protein sequence ID" value="KDO21845.1"/>
    <property type="molecule type" value="Genomic_DNA"/>
</dbReference>
<feature type="compositionally biased region" description="Basic and acidic residues" evidence="1">
    <location>
        <begin position="18"/>
        <end position="31"/>
    </location>
</feature>
<proteinExistence type="predicted"/>
<dbReference type="OMA" id="DEPQRMA"/>
<feature type="compositionally biased region" description="Polar residues" evidence="1">
    <location>
        <begin position="398"/>
        <end position="458"/>
    </location>
</feature>
<evidence type="ECO:0000313" key="3">
    <source>
        <dbReference type="Proteomes" id="UP000030745"/>
    </source>
</evidence>
<accession>A0A067BYC0</accession>
<organism evidence="2 3">
    <name type="scientific">Saprolegnia parasitica (strain CBS 223.65)</name>
    <dbReference type="NCBI Taxonomy" id="695850"/>
    <lineage>
        <taxon>Eukaryota</taxon>
        <taxon>Sar</taxon>
        <taxon>Stramenopiles</taxon>
        <taxon>Oomycota</taxon>
        <taxon>Saprolegniomycetes</taxon>
        <taxon>Saprolegniales</taxon>
        <taxon>Saprolegniaceae</taxon>
        <taxon>Saprolegnia</taxon>
    </lineage>
</organism>